<evidence type="ECO:0000256" key="11">
    <source>
        <dbReference type="ARBA" id="ARBA00023166"/>
    </source>
</evidence>
<keyword evidence="5" id="KW-0256">Endoplasmic reticulum</keyword>
<evidence type="ECO:0000256" key="2">
    <source>
        <dbReference type="ARBA" id="ARBA00005377"/>
    </source>
</evidence>
<dbReference type="GO" id="GO:0005789">
    <property type="term" value="C:endoplasmic reticulum membrane"/>
    <property type="evidence" value="ECO:0007669"/>
    <property type="project" value="UniProtKB-SubCell"/>
</dbReference>
<keyword evidence="8" id="KW-0756">Sterol biosynthesis</keyword>
<feature type="transmembrane region" description="Helical" evidence="13">
    <location>
        <begin position="12"/>
        <end position="35"/>
    </location>
</feature>
<name>A0AAE0YKZ3_9GAST</name>
<evidence type="ECO:0008006" key="16">
    <source>
        <dbReference type="Google" id="ProtNLM"/>
    </source>
</evidence>
<dbReference type="Proteomes" id="UP001283361">
    <property type="component" value="Unassembled WGS sequence"/>
</dbReference>
<evidence type="ECO:0000256" key="5">
    <source>
        <dbReference type="ARBA" id="ARBA00022824"/>
    </source>
</evidence>
<keyword evidence="12" id="KW-0753">Steroid metabolism</keyword>
<keyword evidence="11" id="KW-1207">Sterol metabolism</keyword>
<keyword evidence="3" id="KW-0444">Lipid biosynthesis</keyword>
<evidence type="ECO:0000256" key="13">
    <source>
        <dbReference type="SAM" id="Phobius"/>
    </source>
</evidence>
<keyword evidence="4 13" id="KW-0812">Transmembrane</keyword>
<dbReference type="Pfam" id="PF03694">
    <property type="entry name" value="Erg28"/>
    <property type="match status" value="1"/>
</dbReference>
<feature type="transmembrane region" description="Helical" evidence="13">
    <location>
        <begin position="111"/>
        <end position="132"/>
    </location>
</feature>
<comment type="similarity">
    <text evidence="2">Belongs to the ERG28 family.</text>
</comment>
<keyword evidence="15" id="KW-1185">Reference proteome</keyword>
<evidence type="ECO:0000256" key="12">
    <source>
        <dbReference type="ARBA" id="ARBA00023221"/>
    </source>
</evidence>
<evidence type="ECO:0000256" key="7">
    <source>
        <dbReference type="ARBA" id="ARBA00022989"/>
    </source>
</evidence>
<dbReference type="GO" id="GO:0030674">
    <property type="term" value="F:protein-macromolecule adaptor activity"/>
    <property type="evidence" value="ECO:0007669"/>
    <property type="project" value="TreeGrafter"/>
</dbReference>
<keyword evidence="7 13" id="KW-1133">Transmembrane helix</keyword>
<keyword evidence="6" id="KW-0752">Steroid biosynthesis</keyword>
<comment type="caution">
    <text evidence="14">The sequence shown here is derived from an EMBL/GenBank/DDBJ whole genome shotgun (WGS) entry which is preliminary data.</text>
</comment>
<dbReference type="PANTHER" id="PTHR15451">
    <property type="entry name" value="ERGOSTEROL BIOSYNTHETIC PROTEIN 28-RELATED"/>
    <property type="match status" value="1"/>
</dbReference>
<evidence type="ECO:0000256" key="4">
    <source>
        <dbReference type="ARBA" id="ARBA00022692"/>
    </source>
</evidence>
<sequence length="156" mass="17441">MSGTPSLVNLLRIWIGLIGFVAVGSTIQCFLSPSYATDLIFTVDQNNVTALTSRLFGVWTFLAGVLRVMCAVDLHNKSLYHLTLFTFVLVLVYFVSEVFIYKTARLESAGILAPLVISSSSILLMLAGYWYVENEDPRAKFGDENESLVFKRMKNK</sequence>
<accession>A0AAE0YKZ3</accession>
<evidence type="ECO:0000256" key="9">
    <source>
        <dbReference type="ARBA" id="ARBA00023098"/>
    </source>
</evidence>
<dbReference type="InterPro" id="IPR005352">
    <property type="entry name" value="Erg28"/>
</dbReference>
<gene>
    <name evidence="14" type="ORF">RRG08_046264</name>
</gene>
<evidence type="ECO:0000256" key="1">
    <source>
        <dbReference type="ARBA" id="ARBA00004477"/>
    </source>
</evidence>
<feature type="transmembrane region" description="Helical" evidence="13">
    <location>
        <begin position="55"/>
        <end position="72"/>
    </location>
</feature>
<keyword evidence="9" id="KW-0443">Lipid metabolism</keyword>
<dbReference type="GO" id="GO:0016126">
    <property type="term" value="P:sterol biosynthetic process"/>
    <property type="evidence" value="ECO:0007669"/>
    <property type="project" value="UniProtKB-KW"/>
</dbReference>
<evidence type="ECO:0000313" key="15">
    <source>
        <dbReference type="Proteomes" id="UP001283361"/>
    </source>
</evidence>
<evidence type="ECO:0000256" key="3">
    <source>
        <dbReference type="ARBA" id="ARBA00022516"/>
    </source>
</evidence>
<comment type="subcellular location">
    <subcellularLocation>
        <location evidence="1">Endoplasmic reticulum membrane</location>
        <topology evidence="1">Multi-pass membrane protein</topology>
    </subcellularLocation>
</comment>
<evidence type="ECO:0000313" key="14">
    <source>
        <dbReference type="EMBL" id="KAK3749759.1"/>
    </source>
</evidence>
<proteinExistence type="inferred from homology"/>
<reference evidence="14" key="1">
    <citation type="journal article" date="2023" name="G3 (Bethesda)">
        <title>A reference genome for the long-term kleptoplast-retaining sea slug Elysia crispata morphotype clarki.</title>
        <authorList>
            <person name="Eastman K.E."/>
            <person name="Pendleton A.L."/>
            <person name="Shaikh M.A."/>
            <person name="Suttiyut T."/>
            <person name="Ogas R."/>
            <person name="Tomko P."/>
            <person name="Gavelis G."/>
            <person name="Widhalm J.R."/>
            <person name="Wisecaver J.H."/>
        </authorList>
    </citation>
    <scope>NUCLEOTIDE SEQUENCE</scope>
    <source>
        <strain evidence="14">ECLA1</strain>
    </source>
</reference>
<evidence type="ECO:0000256" key="10">
    <source>
        <dbReference type="ARBA" id="ARBA00023136"/>
    </source>
</evidence>
<dbReference type="EMBL" id="JAWDGP010005927">
    <property type="protein sequence ID" value="KAK3749759.1"/>
    <property type="molecule type" value="Genomic_DNA"/>
</dbReference>
<keyword evidence="10 13" id="KW-0472">Membrane</keyword>
<dbReference type="AlphaFoldDB" id="A0AAE0YKZ3"/>
<protein>
    <recommendedName>
        <fullName evidence="16">Ergosterol biosynthetic protein 28</fullName>
    </recommendedName>
</protein>
<dbReference type="PANTHER" id="PTHR15451:SF19">
    <property type="entry name" value="ERGOSTEROL BIOSYNTHETIC PROTEIN 28 HOMOLOG"/>
    <property type="match status" value="1"/>
</dbReference>
<feature type="transmembrane region" description="Helical" evidence="13">
    <location>
        <begin position="79"/>
        <end position="99"/>
    </location>
</feature>
<evidence type="ECO:0000256" key="6">
    <source>
        <dbReference type="ARBA" id="ARBA00022955"/>
    </source>
</evidence>
<evidence type="ECO:0000256" key="8">
    <source>
        <dbReference type="ARBA" id="ARBA00023011"/>
    </source>
</evidence>
<organism evidence="14 15">
    <name type="scientific">Elysia crispata</name>
    <name type="common">lettuce slug</name>
    <dbReference type="NCBI Taxonomy" id="231223"/>
    <lineage>
        <taxon>Eukaryota</taxon>
        <taxon>Metazoa</taxon>
        <taxon>Spiralia</taxon>
        <taxon>Lophotrochozoa</taxon>
        <taxon>Mollusca</taxon>
        <taxon>Gastropoda</taxon>
        <taxon>Heterobranchia</taxon>
        <taxon>Euthyneura</taxon>
        <taxon>Panpulmonata</taxon>
        <taxon>Sacoglossa</taxon>
        <taxon>Placobranchoidea</taxon>
        <taxon>Plakobranchidae</taxon>
        <taxon>Elysia</taxon>
    </lineage>
</organism>